<dbReference type="InterPro" id="IPR025943">
    <property type="entry name" value="Sigma_54_int_dom_ATP-bd_2"/>
</dbReference>
<feature type="domain" description="Response regulatory" evidence="10">
    <location>
        <begin position="6"/>
        <end position="120"/>
    </location>
</feature>
<evidence type="ECO:0000256" key="2">
    <source>
        <dbReference type="ARBA" id="ARBA00022741"/>
    </source>
</evidence>
<feature type="modified residue" description="4-aspartylphosphate" evidence="8">
    <location>
        <position position="55"/>
    </location>
</feature>
<accession>A0A7Y6NJN5</accession>
<dbReference type="Pfam" id="PF25601">
    <property type="entry name" value="AAA_lid_14"/>
    <property type="match status" value="1"/>
</dbReference>
<evidence type="ECO:0000313" key="11">
    <source>
        <dbReference type="EMBL" id="NUZ04418.1"/>
    </source>
</evidence>
<dbReference type="Gene3D" id="1.10.8.60">
    <property type="match status" value="1"/>
</dbReference>
<dbReference type="GO" id="GO:0000160">
    <property type="term" value="P:phosphorelay signal transduction system"/>
    <property type="evidence" value="ECO:0007669"/>
    <property type="project" value="UniProtKB-KW"/>
</dbReference>
<dbReference type="InterPro" id="IPR002197">
    <property type="entry name" value="HTH_Fis"/>
</dbReference>
<evidence type="ECO:0000256" key="6">
    <source>
        <dbReference type="ARBA" id="ARBA00023125"/>
    </source>
</evidence>
<dbReference type="PROSITE" id="PS00676">
    <property type="entry name" value="SIGMA54_INTERACT_2"/>
    <property type="match status" value="1"/>
</dbReference>
<dbReference type="Pfam" id="PF02954">
    <property type="entry name" value="HTH_8"/>
    <property type="match status" value="1"/>
</dbReference>
<dbReference type="SUPFAM" id="SSF52540">
    <property type="entry name" value="P-loop containing nucleoside triphosphate hydrolases"/>
    <property type="match status" value="1"/>
</dbReference>
<dbReference type="CDD" id="cd00009">
    <property type="entry name" value="AAA"/>
    <property type="match status" value="1"/>
</dbReference>
<evidence type="ECO:0000313" key="12">
    <source>
        <dbReference type="Proteomes" id="UP000529637"/>
    </source>
</evidence>
<dbReference type="InterPro" id="IPR027417">
    <property type="entry name" value="P-loop_NTPase"/>
</dbReference>
<dbReference type="InterPro" id="IPR001789">
    <property type="entry name" value="Sig_transdc_resp-reg_receiver"/>
</dbReference>
<protein>
    <submittedName>
        <fullName evidence="11">Sigma-54-dependent Fis family transcriptional regulator</fullName>
    </submittedName>
</protein>
<keyword evidence="1 8" id="KW-0597">Phosphoprotein</keyword>
<evidence type="ECO:0000256" key="1">
    <source>
        <dbReference type="ARBA" id="ARBA00022553"/>
    </source>
</evidence>
<keyword evidence="6" id="KW-0238">DNA-binding</keyword>
<dbReference type="Proteomes" id="UP000529637">
    <property type="component" value="Unassembled WGS sequence"/>
</dbReference>
<keyword evidence="2" id="KW-0547">Nucleotide-binding</keyword>
<name>A0A7Y6NJN5_9BURK</name>
<dbReference type="Gene3D" id="3.40.50.2300">
    <property type="match status" value="1"/>
</dbReference>
<dbReference type="InterPro" id="IPR003593">
    <property type="entry name" value="AAA+_ATPase"/>
</dbReference>
<dbReference type="FunFam" id="3.40.50.2300:FF:000018">
    <property type="entry name" value="DNA-binding transcriptional regulator NtrC"/>
    <property type="match status" value="1"/>
</dbReference>
<organism evidence="11 12">
    <name type="scientific">Piscinibacter koreensis</name>
    <dbReference type="NCBI Taxonomy" id="2742824"/>
    <lineage>
        <taxon>Bacteria</taxon>
        <taxon>Pseudomonadati</taxon>
        <taxon>Pseudomonadota</taxon>
        <taxon>Betaproteobacteria</taxon>
        <taxon>Burkholderiales</taxon>
        <taxon>Sphaerotilaceae</taxon>
        <taxon>Piscinibacter</taxon>
    </lineage>
</organism>
<dbReference type="Pfam" id="PF00072">
    <property type="entry name" value="Response_reg"/>
    <property type="match status" value="1"/>
</dbReference>
<sequence>MTADLTVLIVEDDAHVRLGCSQALKLAGFRVECVDSAEEALRRLEPARVGAVVTDMRLPNADGLWLVQRCREIDANLPAIMITGHGDVSLAVEAMRSGAYDFIEKPFSPEVLVEVVKRAFEKRMLTLEVASLRRTLAARDGLAGKLIGRSPQIERVRRLVLDVADSPVDVLIRGETGTGKELVAQALHDLSSRKAAPFVALNCGGMPDNLLDSELFGHEQGSFTGAQRRRIGKIEYANGGTLFLDELETMPLAMQIKLLRVLQERRIERVGSNQQIAVDVRVVAATKEDLLQRAGQGAFRADLYYRLNVVSIDLPPLRERREDIPLLFEHFAMLAASRYGRPEPTLAYEQMPRLMAHGWPGNVRELRNVAECLVLGVQTEVLGPPSPAAASGERGPTSLVETVEGFERDLIAAELRRHDGNVARSAKALSIAKTTLNDKIRKYRLQRVEGEETDGALRD</sequence>
<dbReference type="PANTHER" id="PTHR32071:SF57">
    <property type="entry name" value="C4-DICARBOXYLATE TRANSPORT TRANSCRIPTIONAL REGULATORY PROTEIN DCTD"/>
    <property type="match status" value="1"/>
</dbReference>
<evidence type="ECO:0000259" key="10">
    <source>
        <dbReference type="PROSITE" id="PS50110"/>
    </source>
</evidence>
<evidence type="ECO:0000259" key="9">
    <source>
        <dbReference type="PROSITE" id="PS50045"/>
    </source>
</evidence>
<dbReference type="InterPro" id="IPR011006">
    <property type="entry name" value="CheY-like_superfamily"/>
</dbReference>
<evidence type="ECO:0000256" key="3">
    <source>
        <dbReference type="ARBA" id="ARBA00022840"/>
    </source>
</evidence>
<dbReference type="InterPro" id="IPR058031">
    <property type="entry name" value="AAA_lid_NorR"/>
</dbReference>
<gene>
    <name evidence="11" type="ORF">HQN59_01450</name>
</gene>
<dbReference type="PRINTS" id="PR01590">
    <property type="entry name" value="HTHFIS"/>
</dbReference>
<keyword evidence="4" id="KW-0902">Two-component regulatory system</keyword>
<dbReference type="Pfam" id="PF00158">
    <property type="entry name" value="Sigma54_activat"/>
    <property type="match status" value="1"/>
</dbReference>
<dbReference type="InterPro" id="IPR025662">
    <property type="entry name" value="Sigma_54_int_dom_ATP-bd_1"/>
</dbReference>
<comment type="caution">
    <text evidence="11">The sequence shown here is derived from an EMBL/GenBank/DDBJ whole genome shotgun (WGS) entry which is preliminary data.</text>
</comment>
<keyword evidence="7" id="KW-0804">Transcription</keyword>
<evidence type="ECO:0000256" key="8">
    <source>
        <dbReference type="PROSITE-ProRule" id="PRU00169"/>
    </source>
</evidence>
<dbReference type="InterPro" id="IPR025944">
    <property type="entry name" value="Sigma_54_int_dom_CS"/>
</dbReference>
<dbReference type="GO" id="GO:0005524">
    <property type="term" value="F:ATP binding"/>
    <property type="evidence" value="ECO:0007669"/>
    <property type="project" value="UniProtKB-KW"/>
</dbReference>
<dbReference type="InterPro" id="IPR009057">
    <property type="entry name" value="Homeodomain-like_sf"/>
</dbReference>
<reference evidence="11 12" key="1">
    <citation type="submission" date="2020-06" db="EMBL/GenBank/DDBJ databases">
        <title>Schlegella sp. ID0723 isolated from air conditioner.</title>
        <authorList>
            <person name="Kim D.Y."/>
            <person name="Kim D.-U."/>
        </authorList>
    </citation>
    <scope>NUCLEOTIDE SEQUENCE [LARGE SCALE GENOMIC DNA]</scope>
    <source>
        <strain evidence="11 12">ID0723</strain>
    </source>
</reference>
<proteinExistence type="predicted"/>
<evidence type="ECO:0000256" key="7">
    <source>
        <dbReference type="ARBA" id="ARBA00023163"/>
    </source>
</evidence>
<dbReference type="PROSITE" id="PS50110">
    <property type="entry name" value="RESPONSE_REGULATORY"/>
    <property type="match status" value="1"/>
</dbReference>
<dbReference type="GO" id="GO:0006355">
    <property type="term" value="P:regulation of DNA-templated transcription"/>
    <property type="evidence" value="ECO:0007669"/>
    <property type="project" value="InterPro"/>
</dbReference>
<dbReference type="PROSITE" id="PS00675">
    <property type="entry name" value="SIGMA54_INTERACT_1"/>
    <property type="match status" value="1"/>
</dbReference>
<dbReference type="GO" id="GO:0043565">
    <property type="term" value="F:sequence-specific DNA binding"/>
    <property type="evidence" value="ECO:0007669"/>
    <property type="project" value="InterPro"/>
</dbReference>
<keyword evidence="3" id="KW-0067">ATP-binding</keyword>
<dbReference type="AlphaFoldDB" id="A0A7Y6NJN5"/>
<dbReference type="SUPFAM" id="SSF52172">
    <property type="entry name" value="CheY-like"/>
    <property type="match status" value="1"/>
</dbReference>
<dbReference type="SUPFAM" id="SSF46689">
    <property type="entry name" value="Homeodomain-like"/>
    <property type="match status" value="1"/>
</dbReference>
<dbReference type="PANTHER" id="PTHR32071">
    <property type="entry name" value="TRANSCRIPTIONAL REGULATORY PROTEIN"/>
    <property type="match status" value="1"/>
</dbReference>
<dbReference type="RefSeq" id="WP_176065348.1">
    <property type="nucleotide sequence ID" value="NZ_JABWMJ010000001.1"/>
</dbReference>
<dbReference type="PROSITE" id="PS00688">
    <property type="entry name" value="SIGMA54_INTERACT_3"/>
    <property type="match status" value="1"/>
</dbReference>
<feature type="domain" description="Sigma-54 factor interaction" evidence="9">
    <location>
        <begin position="146"/>
        <end position="375"/>
    </location>
</feature>
<dbReference type="EMBL" id="JABWMJ010000001">
    <property type="protein sequence ID" value="NUZ04418.1"/>
    <property type="molecule type" value="Genomic_DNA"/>
</dbReference>
<evidence type="ECO:0000256" key="5">
    <source>
        <dbReference type="ARBA" id="ARBA00023015"/>
    </source>
</evidence>
<dbReference type="FunFam" id="3.40.50.300:FF:000006">
    <property type="entry name" value="DNA-binding transcriptional regulator NtrC"/>
    <property type="match status" value="1"/>
</dbReference>
<evidence type="ECO:0000256" key="4">
    <source>
        <dbReference type="ARBA" id="ARBA00023012"/>
    </source>
</evidence>
<dbReference type="SMART" id="SM00382">
    <property type="entry name" value="AAA"/>
    <property type="match status" value="1"/>
</dbReference>
<dbReference type="PROSITE" id="PS50045">
    <property type="entry name" value="SIGMA54_INTERACT_4"/>
    <property type="match status" value="1"/>
</dbReference>
<keyword evidence="12" id="KW-1185">Reference proteome</keyword>
<keyword evidence="5" id="KW-0805">Transcription regulation</keyword>
<dbReference type="InterPro" id="IPR002078">
    <property type="entry name" value="Sigma_54_int"/>
</dbReference>
<dbReference type="Gene3D" id="3.40.50.300">
    <property type="entry name" value="P-loop containing nucleotide triphosphate hydrolases"/>
    <property type="match status" value="1"/>
</dbReference>
<dbReference type="SMART" id="SM00448">
    <property type="entry name" value="REC"/>
    <property type="match status" value="1"/>
</dbReference>
<dbReference type="CDD" id="cd17549">
    <property type="entry name" value="REC_DctD-like"/>
    <property type="match status" value="1"/>
</dbReference>
<dbReference type="Gene3D" id="1.10.10.60">
    <property type="entry name" value="Homeodomain-like"/>
    <property type="match status" value="1"/>
</dbReference>